<dbReference type="Proteomes" id="UP001146468">
    <property type="component" value="Unassembled WGS sequence"/>
</dbReference>
<reference evidence="5" key="1">
    <citation type="submission" date="2022-02" db="EMBL/GenBank/DDBJ databases">
        <title>Corynebacterium sp. from urogenital microbiome.</title>
        <authorList>
            <person name="Cappelli E.A."/>
            <person name="Ribeiro T.G."/>
            <person name="Peixe L."/>
        </authorList>
    </citation>
    <scope>NUCLEOTIDE SEQUENCE</scope>
    <source>
        <strain evidence="5">C8Ua_172</strain>
    </source>
</reference>
<keyword evidence="2" id="KW-0472">Membrane</keyword>
<name>A0A9X3RJQ8_9CORY</name>
<dbReference type="EC" id="3.4.21.-" evidence="5"/>
<dbReference type="InterPro" id="IPR009003">
    <property type="entry name" value="Peptidase_S1_PA"/>
</dbReference>
<organism evidence="5 6">
    <name type="scientific">Corynebacterium meitnerae</name>
    <dbReference type="NCBI Taxonomy" id="2913498"/>
    <lineage>
        <taxon>Bacteria</taxon>
        <taxon>Bacillati</taxon>
        <taxon>Actinomycetota</taxon>
        <taxon>Actinomycetes</taxon>
        <taxon>Mycobacteriales</taxon>
        <taxon>Corynebacteriaceae</taxon>
        <taxon>Corynebacterium</taxon>
    </lineage>
</organism>
<dbReference type="AlphaFoldDB" id="A0A9X3RJQ8"/>
<dbReference type="Gene3D" id="2.40.10.10">
    <property type="entry name" value="Trypsin-like serine proteases"/>
    <property type="match status" value="1"/>
</dbReference>
<dbReference type="GO" id="GO:0006508">
    <property type="term" value="P:proteolysis"/>
    <property type="evidence" value="ECO:0007669"/>
    <property type="project" value="UniProtKB-KW"/>
</dbReference>
<sequence length="279" mass="29665">MKLVRTAALVATVSLLNPTLALAMESKDMAGNTAEANTVVSLRMQDDEPEDGTCTGTAIAPHWVLTARHCMEMFEKPGGSVRTLQGEDQRVYEVDRWEKAPIGDIGLVHTVQDMQLDYYAEVSKETLADGDVTLYGWSSDGSGGSTQLPTAKGTSKTSDEAPALFDAPSAAVVDLAGGARIQPGDSGGPIFQDGRVSAVMSAGLFSDPDNPSEEELLSNPKVAVAPVAAQYEWIDKIIQQPETDMMEENKGADTKTWWIAGVLGLIAVIGAGALLLKRR</sequence>
<evidence type="ECO:0000256" key="3">
    <source>
        <dbReference type="SAM" id="SignalP"/>
    </source>
</evidence>
<dbReference type="SUPFAM" id="SSF50494">
    <property type="entry name" value="Trypsin-like serine proteases"/>
    <property type="match status" value="1"/>
</dbReference>
<dbReference type="EMBL" id="JAKMUS010000002">
    <property type="protein sequence ID" value="MCZ9293257.1"/>
    <property type="molecule type" value="Genomic_DNA"/>
</dbReference>
<feature type="region of interest" description="Disordered" evidence="1">
    <location>
        <begin position="139"/>
        <end position="160"/>
    </location>
</feature>
<accession>A0A9X3RJQ8</accession>
<evidence type="ECO:0000313" key="6">
    <source>
        <dbReference type="Proteomes" id="UP001146468"/>
    </source>
</evidence>
<feature type="domain" description="Peptidase S1" evidence="4">
    <location>
        <begin position="40"/>
        <end position="239"/>
    </location>
</feature>
<dbReference type="RefSeq" id="WP_269964719.1">
    <property type="nucleotide sequence ID" value="NZ_JAKMUS010000002.1"/>
</dbReference>
<keyword evidence="5" id="KW-0378">Hydrolase</keyword>
<proteinExistence type="predicted"/>
<keyword evidence="5" id="KW-0645">Protease</keyword>
<evidence type="ECO:0000256" key="1">
    <source>
        <dbReference type="SAM" id="MobiDB-lite"/>
    </source>
</evidence>
<dbReference type="InterPro" id="IPR043504">
    <property type="entry name" value="Peptidase_S1_PA_chymotrypsin"/>
</dbReference>
<keyword evidence="3" id="KW-0732">Signal</keyword>
<keyword evidence="2" id="KW-1133">Transmembrane helix</keyword>
<evidence type="ECO:0000259" key="4">
    <source>
        <dbReference type="PROSITE" id="PS50240"/>
    </source>
</evidence>
<comment type="caution">
    <text evidence="5">The sequence shown here is derived from an EMBL/GenBank/DDBJ whole genome shotgun (WGS) entry which is preliminary data.</text>
</comment>
<evidence type="ECO:0000313" key="5">
    <source>
        <dbReference type="EMBL" id="MCZ9293257.1"/>
    </source>
</evidence>
<feature type="transmembrane region" description="Helical" evidence="2">
    <location>
        <begin position="257"/>
        <end position="276"/>
    </location>
</feature>
<dbReference type="GO" id="GO:0004252">
    <property type="term" value="F:serine-type endopeptidase activity"/>
    <property type="evidence" value="ECO:0007669"/>
    <property type="project" value="InterPro"/>
</dbReference>
<feature type="compositionally biased region" description="Polar residues" evidence="1">
    <location>
        <begin position="145"/>
        <end position="156"/>
    </location>
</feature>
<evidence type="ECO:0000256" key="2">
    <source>
        <dbReference type="SAM" id="Phobius"/>
    </source>
</evidence>
<feature type="signal peptide" evidence="3">
    <location>
        <begin position="1"/>
        <end position="23"/>
    </location>
</feature>
<dbReference type="Pfam" id="PF00089">
    <property type="entry name" value="Trypsin"/>
    <property type="match status" value="1"/>
</dbReference>
<keyword evidence="2" id="KW-0812">Transmembrane</keyword>
<keyword evidence="6" id="KW-1185">Reference proteome</keyword>
<feature type="chain" id="PRO_5040760640" evidence="3">
    <location>
        <begin position="24"/>
        <end position="279"/>
    </location>
</feature>
<gene>
    <name evidence="5" type="ORF">L8U60_01975</name>
</gene>
<dbReference type="InterPro" id="IPR001254">
    <property type="entry name" value="Trypsin_dom"/>
</dbReference>
<protein>
    <submittedName>
        <fullName evidence="5">Trypsin-like serine protease</fullName>
        <ecNumber evidence="5">3.4.21.-</ecNumber>
    </submittedName>
</protein>
<dbReference type="PROSITE" id="PS50240">
    <property type="entry name" value="TRYPSIN_DOM"/>
    <property type="match status" value="1"/>
</dbReference>